<evidence type="ECO:0000313" key="2">
    <source>
        <dbReference type="EMBL" id="SBT35905.1"/>
    </source>
</evidence>
<keyword evidence="2" id="KW-0808">Transferase</keyword>
<evidence type="ECO:0000313" key="4">
    <source>
        <dbReference type="Proteomes" id="UP000078555"/>
    </source>
</evidence>
<sequence length="125" mass="14889">MWRICLPNWLKNVPKEESVDLLNICSRYVKDKFLRREKQENEDVDSNFGQMLVNEIKKYINELTEKAKETNELYCHKKHTGKISRSQISANKNVIVYSDINYLSHFNPVIKNINKEINLQLPYPF</sequence>
<proteinExistence type="predicted"/>
<name>A0A1A8YWJ2_PLAOA</name>
<evidence type="ECO:0000313" key="1">
    <source>
        <dbReference type="EMBL" id="SBT35399.1"/>
    </source>
</evidence>
<reference evidence="3 4" key="1">
    <citation type="submission" date="2016-05" db="EMBL/GenBank/DDBJ databases">
        <authorList>
            <person name="Naeem Raeece"/>
        </authorList>
    </citation>
    <scope>NUCLEOTIDE SEQUENCE [LARGE SCALE GENOMIC DNA]</scope>
</reference>
<reference evidence="2" key="2">
    <citation type="submission" date="2016-05" db="EMBL/GenBank/DDBJ databases">
        <authorList>
            <person name="Lavstsen T."/>
            <person name="Jespersen J.S."/>
        </authorList>
    </citation>
    <scope>NUCLEOTIDE SEQUENCE [LARGE SCALE GENOMIC DNA]</scope>
</reference>
<keyword evidence="2" id="KW-0418">Kinase</keyword>
<dbReference type="Proteomes" id="UP000078550">
    <property type="component" value="Unassembled WGS sequence"/>
</dbReference>
<dbReference type="EMBL" id="FLRE01000110">
    <property type="protein sequence ID" value="SBT35905.1"/>
    <property type="molecule type" value="Genomic_DNA"/>
</dbReference>
<dbReference type="EMBL" id="FLRD01000083">
    <property type="protein sequence ID" value="SBT35399.1"/>
    <property type="molecule type" value="Genomic_DNA"/>
</dbReference>
<dbReference type="AlphaFoldDB" id="A0A1A8YWJ2"/>
<gene>
    <name evidence="1" type="ORF">POVWA1_027110</name>
    <name evidence="2" type="ORF">POVWA2_027270</name>
</gene>
<evidence type="ECO:0000313" key="3">
    <source>
        <dbReference type="Proteomes" id="UP000078550"/>
    </source>
</evidence>
<dbReference type="GO" id="GO:0016301">
    <property type="term" value="F:kinase activity"/>
    <property type="evidence" value="ECO:0007669"/>
    <property type="project" value="UniProtKB-KW"/>
</dbReference>
<organism evidence="2 3">
    <name type="scientific">Plasmodium ovale wallikeri</name>
    <dbReference type="NCBI Taxonomy" id="864142"/>
    <lineage>
        <taxon>Eukaryota</taxon>
        <taxon>Sar</taxon>
        <taxon>Alveolata</taxon>
        <taxon>Apicomplexa</taxon>
        <taxon>Aconoidasida</taxon>
        <taxon>Haemosporida</taxon>
        <taxon>Plasmodiidae</taxon>
        <taxon>Plasmodium</taxon>
        <taxon>Plasmodium (Plasmodium)</taxon>
    </lineage>
</organism>
<keyword evidence="4" id="KW-1185">Reference proteome</keyword>
<accession>A0A1A8YWJ2</accession>
<protein>
    <submittedName>
        <fullName evidence="2">6-phosphofructokinase (PFK11)</fullName>
    </submittedName>
</protein>
<dbReference type="Proteomes" id="UP000078555">
    <property type="component" value="Unassembled WGS sequence"/>
</dbReference>